<feature type="signal peptide" evidence="1">
    <location>
        <begin position="1"/>
        <end position="16"/>
    </location>
</feature>
<dbReference type="EMBL" id="GGFL01008688">
    <property type="protein sequence ID" value="MBW72866.1"/>
    <property type="molecule type" value="Transcribed_RNA"/>
</dbReference>
<reference evidence="2" key="1">
    <citation type="submission" date="2018-01" db="EMBL/GenBank/DDBJ databases">
        <title>An insight into the sialome of Amazonian anophelines.</title>
        <authorList>
            <person name="Ribeiro J.M."/>
            <person name="Scarpassa V."/>
            <person name="Calvo E."/>
        </authorList>
    </citation>
    <scope>NUCLEOTIDE SEQUENCE</scope>
</reference>
<name>A0A2M4D5Q3_ANODA</name>
<proteinExistence type="predicted"/>
<sequence length="241" mass="26925">MSRILSLFCNAQLLLSNFTDTNVKTSNHHKHYHNPFNQNTSGYTLAKTNDEAVACAKPKTRNNAEEIYKSQTQQSLTDIHTHIPSLDERKSGKMLRVDHHRAPSCGSIFPNRIPSRNGRRLSVPSLPPMPYVCPGKEFLPIRFDTALAEGNAGKRKEKPKKKENSEAYARSMKHDRAVCAFGRILRCDASSEIVGGRTERDGTVGCTMGTTRHPGSMENEERCEERRGSECGAAFANEICF</sequence>
<feature type="chain" id="PRO_5014688855" evidence="1">
    <location>
        <begin position="17"/>
        <end position="241"/>
    </location>
</feature>
<organism evidence="2">
    <name type="scientific">Anopheles darlingi</name>
    <name type="common">Mosquito</name>
    <dbReference type="NCBI Taxonomy" id="43151"/>
    <lineage>
        <taxon>Eukaryota</taxon>
        <taxon>Metazoa</taxon>
        <taxon>Ecdysozoa</taxon>
        <taxon>Arthropoda</taxon>
        <taxon>Hexapoda</taxon>
        <taxon>Insecta</taxon>
        <taxon>Pterygota</taxon>
        <taxon>Neoptera</taxon>
        <taxon>Endopterygota</taxon>
        <taxon>Diptera</taxon>
        <taxon>Nematocera</taxon>
        <taxon>Culicoidea</taxon>
        <taxon>Culicidae</taxon>
        <taxon>Anophelinae</taxon>
        <taxon>Anopheles</taxon>
    </lineage>
</organism>
<dbReference type="AlphaFoldDB" id="A0A2M4D5Q3"/>
<evidence type="ECO:0000313" key="2">
    <source>
        <dbReference type="EMBL" id="MBW72866.1"/>
    </source>
</evidence>
<evidence type="ECO:0000256" key="1">
    <source>
        <dbReference type="SAM" id="SignalP"/>
    </source>
</evidence>
<accession>A0A2M4D5Q3</accession>
<keyword evidence="1" id="KW-0732">Signal</keyword>
<protein>
    <submittedName>
        <fullName evidence="2">Putative secreted protein</fullName>
    </submittedName>
</protein>